<dbReference type="Pfam" id="PF06985">
    <property type="entry name" value="HET"/>
    <property type="match status" value="1"/>
</dbReference>
<evidence type="ECO:0000313" key="2">
    <source>
        <dbReference type="EMBL" id="KAF2811123.1"/>
    </source>
</evidence>
<protein>
    <submittedName>
        <fullName evidence="2 4">HET-domain-containing protein</fullName>
    </submittedName>
</protein>
<dbReference type="Proteomes" id="UP000504636">
    <property type="component" value="Unplaced"/>
</dbReference>
<name>A0A6A6YRX5_9PEZI</name>
<proteinExistence type="predicted"/>
<reference evidence="4" key="2">
    <citation type="submission" date="2020-04" db="EMBL/GenBank/DDBJ databases">
        <authorList>
            <consortium name="NCBI Genome Project"/>
        </authorList>
    </citation>
    <scope>NUCLEOTIDE SEQUENCE</scope>
    <source>
        <strain evidence="4">CBS 304.34</strain>
    </source>
</reference>
<keyword evidence="3" id="KW-1185">Reference proteome</keyword>
<dbReference type="RefSeq" id="XP_033578087.1">
    <property type="nucleotide sequence ID" value="XM_033715443.1"/>
</dbReference>
<evidence type="ECO:0000313" key="3">
    <source>
        <dbReference type="Proteomes" id="UP000504636"/>
    </source>
</evidence>
<feature type="domain" description="Heterokaryon incompatibility" evidence="1">
    <location>
        <begin position="51"/>
        <end position="213"/>
    </location>
</feature>
<gene>
    <name evidence="2 4" type="ORF">BDZ99DRAFT_385708</name>
</gene>
<dbReference type="InterPro" id="IPR010730">
    <property type="entry name" value="HET"/>
</dbReference>
<accession>A0A6A6YRX5</accession>
<evidence type="ECO:0000313" key="4">
    <source>
        <dbReference type="RefSeq" id="XP_033578087.1"/>
    </source>
</evidence>
<dbReference type="OrthoDB" id="3553147at2759"/>
<reference evidence="4" key="3">
    <citation type="submission" date="2025-04" db="UniProtKB">
        <authorList>
            <consortium name="RefSeq"/>
        </authorList>
    </citation>
    <scope>IDENTIFICATION</scope>
    <source>
        <strain evidence="4">CBS 304.34</strain>
    </source>
</reference>
<dbReference type="EMBL" id="MU003699">
    <property type="protein sequence ID" value="KAF2811123.1"/>
    <property type="molecule type" value="Genomic_DNA"/>
</dbReference>
<dbReference type="PANTHER" id="PTHR24148:SF73">
    <property type="entry name" value="HET DOMAIN PROTEIN (AFU_ORTHOLOGUE AFUA_8G01020)"/>
    <property type="match status" value="1"/>
</dbReference>
<feature type="non-terminal residue" evidence="2">
    <location>
        <position position="217"/>
    </location>
</feature>
<reference evidence="2 4" key="1">
    <citation type="journal article" date="2020" name="Stud. Mycol.">
        <title>101 Dothideomycetes genomes: a test case for predicting lifestyles and emergence of pathogens.</title>
        <authorList>
            <person name="Haridas S."/>
            <person name="Albert R."/>
            <person name="Binder M."/>
            <person name="Bloem J."/>
            <person name="Labutti K."/>
            <person name="Salamov A."/>
            <person name="Andreopoulos B."/>
            <person name="Baker S."/>
            <person name="Barry K."/>
            <person name="Bills G."/>
            <person name="Bluhm B."/>
            <person name="Cannon C."/>
            <person name="Castanera R."/>
            <person name="Culley D."/>
            <person name="Daum C."/>
            <person name="Ezra D."/>
            <person name="Gonzalez J."/>
            <person name="Henrissat B."/>
            <person name="Kuo A."/>
            <person name="Liang C."/>
            <person name="Lipzen A."/>
            <person name="Lutzoni F."/>
            <person name="Magnuson J."/>
            <person name="Mondo S."/>
            <person name="Nolan M."/>
            <person name="Ohm R."/>
            <person name="Pangilinan J."/>
            <person name="Park H.-J."/>
            <person name="Ramirez L."/>
            <person name="Alfaro M."/>
            <person name="Sun H."/>
            <person name="Tritt A."/>
            <person name="Yoshinaga Y."/>
            <person name="Zwiers L.-H."/>
            <person name="Turgeon B."/>
            <person name="Goodwin S."/>
            <person name="Spatafora J."/>
            <person name="Crous P."/>
            <person name="Grigoriev I."/>
        </authorList>
    </citation>
    <scope>NUCLEOTIDE SEQUENCE</scope>
    <source>
        <strain evidence="2 4">CBS 304.34</strain>
    </source>
</reference>
<dbReference type="PANTHER" id="PTHR24148">
    <property type="entry name" value="ANKYRIN REPEAT DOMAIN-CONTAINING PROTEIN 39 HOMOLOG-RELATED"/>
    <property type="match status" value="1"/>
</dbReference>
<dbReference type="AlphaFoldDB" id="A0A6A6YRX5"/>
<dbReference type="InterPro" id="IPR052895">
    <property type="entry name" value="HetReg/Transcr_Mod"/>
</dbReference>
<dbReference type="GeneID" id="54456336"/>
<evidence type="ECO:0000259" key="1">
    <source>
        <dbReference type="Pfam" id="PF06985"/>
    </source>
</evidence>
<sequence>MAEQNTTQRDFPVYTDLPVGYIRILKILPGDADSDIYCHFSLVSLRKQPDYIALSYAWGSPEKEATPNTKATTTRKRKGKGKTRTIYLDGNPSFPIRKNLWRFLHQAREPASTVTDSQNAFWIDALCIDQSHPEERKQQVGSMPEIYETARIVLIWLGPSYHNSGIAMWELTRPISHWQAKKKIISVWTKPVGAAIRGLCGRPYWRRLWIFQEIMRA</sequence>
<organism evidence="2">
    <name type="scientific">Mytilinidion resinicola</name>
    <dbReference type="NCBI Taxonomy" id="574789"/>
    <lineage>
        <taxon>Eukaryota</taxon>
        <taxon>Fungi</taxon>
        <taxon>Dikarya</taxon>
        <taxon>Ascomycota</taxon>
        <taxon>Pezizomycotina</taxon>
        <taxon>Dothideomycetes</taxon>
        <taxon>Pleosporomycetidae</taxon>
        <taxon>Mytilinidiales</taxon>
        <taxon>Mytilinidiaceae</taxon>
        <taxon>Mytilinidion</taxon>
    </lineage>
</organism>